<dbReference type="AlphaFoldDB" id="A0A645CT01"/>
<dbReference type="AntiFam" id="ANF00142">
    <property type="entry name" value="Shadow ORF (opposite yadG)"/>
</dbReference>
<organism evidence="1">
    <name type="scientific">bioreactor metagenome</name>
    <dbReference type="NCBI Taxonomy" id="1076179"/>
    <lineage>
        <taxon>unclassified sequences</taxon>
        <taxon>metagenomes</taxon>
        <taxon>ecological metagenomes</taxon>
    </lineage>
</organism>
<name>A0A645CT01_9ZZZZ</name>
<dbReference type="AntiFam" id="ANF00095">
    <property type="entry name" value="Shadow ORF (opposite ABC transporters)"/>
</dbReference>
<reference evidence="1" key="1">
    <citation type="submission" date="2019-08" db="EMBL/GenBank/DDBJ databases">
        <authorList>
            <person name="Kucharzyk K."/>
            <person name="Murdoch R.W."/>
            <person name="Higgins S."/>
            <person name="Loffler F."/>
        </authorList>
    </citation>
    <scope>NUCLEOTIDE SEQUENCE</scope>
</reference>
<dbReference type="EMBL" id="VSSQ01029787">
    <property type="protein sequence ID" value="MPM80057.1"/>
    <property type="molecule type" value="Genomic_DNA"/>
</dbReference>
<accession>A0A645CT01</accession>
<evidence type="ECO:0000313" key="1">
    <source>
        <dbReference type="EMBL" id="MPM80057.1"/>
    </source>
</evidence>
<comment type="caution">
    <text evidence="1">The sequence shown here is derived from an EMBL/GenBank/DDBJ whole genome shotgun (WGS) entry which is preliminary data.</text>
</comment>
<sequence length="234" mass="26339">MVEFENPGRHPVEEVTVVSHQQTAAAIGGEKFFDPADRLDVEMVGRLVQQQQIRLGNDRPRQSDPAFFTAGKIADPGFRARDPQLVHHRCKLRLRMPGVVQGQQMFDLRMFGGSGALFIAAQQFVNIVLPFAYDLDRPALFRQGEFLIQRGDPEISGRGDPGLVGDELSLHDPEQRRFAAAVAADQRQAFAFMHRHGRLSEDHLTADIQIEVADRPEHPFRHDSFPVAVLNWNS</sequence>
<protein>
    <submittedName>
        <fullName evidence="1">Uncharacterized protein</fullName>
    </submittedName>
</protein>
<gene>
    <name evidence="1" type="ORF">SDC9_127102</name>
</gene>
<proteinExistence type="predicted"/>